<dbReference type="PANTHER" id="PTHR39084">
    <property type="entry name" value="MEMBRANE PROTEIN-RELATED"/>
    <property type="match status" value="1"/>
</dbReference>
<accession>A0ABT6CG30</accession>
<proteinExistence type="predicted"/>
<dbReference type="InterPro" id="IPR025105">
    <property type="entry name" value="DUF4010"/>
</dbReference>
<dbReference type="Pfam" id="PF02308">
    <property type="entry name" value="MgtC"/>
    <property type="match status" value="1"/>
</dbReference>
<feature type="transmembrane region" description="Helical" evidence="1">
    <location>
        <begin position="234"/>
        <end position="258"/>
    </location>
</feature>
<comment type="caution">
    <text evidence="4">The sequence shown here is derived from an EMBL/GenBank/DDBJ whole genome shotgun (WGS) entry which is preliminary data.</text>
</comment>
<feature type="domain" description="MgtC/SapB/SrpB/YhiD N-terminal" evidence="2">
    <location>
        <begin position="12"/>
        <end position="131"/>
    </location>
</feature>
<feature type="transmembrane region" description="Helical" evidence="1">
    <location>
        <begin position="92"/>
        <end position="124"/>
    </location>
</feature>
<keyword evidence="1" id="KW-0472">Membrane</keyword>
<organism evidence="4 5">
    <name type="scientific">Novosphingobium cyanobacteriorum</name>
    <dbReference type="NCBI Taxonomy" id="3024215"/>
    <lineage>
        <taxon>Bacteria</taxon>
        <taxon>Pseudomonadati</taxon>
        <taxon>Pseudomonadota</taxon>
        <taxon>Alphaproteobacteria</taxon>
        <taxon>Sphingomonadales</taxon>
        <taxon>Sphingomonadaceae</taxon>
        <taxon>Novosphingobium</taxon>
    </lineage>
</organism>
<keyword evidence="1" id="KW-1133">Transmembrane helix</keyword>
<feature type="transmembrane region" description="Helical" evidence="1">
    <location>
        <begin position="366"/>
        <end position="389"/>
    </location>
</feature>
<feature type="transmembrane region" description="Helical" evidence="1">
    <location>
        <begin position="305"/>
        <end position="325"/>
    </location>
</feature>
<feature type="transmembrane region" description="Helical" evidence="1">
    <location>
        <begin position="144"/>
        <end position="162"/>
    </location>
</feature>
<sequence length="420" mass="42496">MTADVSQQAIALAAALAAGLLVGLERGWRQRDRPDGSRAAGFRTFGLLGLAGGLAGLLPDALASVVALVVGLVVVAGYHAETDGPSRSATTAVAGLLTIAIGIVATRIGPALALGSAAACFALLNARATMHGLLRGMGEEEIDAVARFLLVALVVLPLLPDAQFGPYDAWNPRRIWLVVVLVAGLSFAGYAASRRWGGERGLLVVAASGALVSSTAVTADYARRMRAEPEREGALMAGIALASVVMFLRVQVITLALAPMALPALALALAPATAVAVVFAVLAWRRQHGSPEAAVKLGNPLDFRPALGLAGMVAVLSVAARWALATFGGNGMATVLALTGMMDVDAAVITLAGLPAGAVNPGLAGLLLAGPVLANTLVKAGMAMVLAPGRAGLKAALPLLASFGASVLAVGLWMLQRMML</sequence>
<feature type="transmembrane region" description="Helical" evidence="1">
    <location>
        <begin position="6"/>
        <end position="24"/>
    </location>
</feature>
<feature type="transmembrane region" description="Helical" evidence="1">
    <location>
        <begin position="61"/>
        <end position="80"/>
    </location>
</feature>
<evidence type="ECO:0000256" key="1">
    <source>
        <dbReference type="SAM" id="Phobius"/>
    </source>
</evidence>
<dbReference type="Proteomes" id="UP001222770">
    <property type="component" value="Unassembled WGS sequence"/>
</dbReference>
<evidence type="ECO:0000259" key="2">
    <source>
        <dbReference type="Pfam" id="PF02308"/>
    </source>
</evidence>
<dbReference type="PANTHER" id="PTHR39084:SF1">
    <property type="entry name" value="DUF4010 DOMAIN-CONTAINING PROTEIN"/>
    <property type="match status" value="1"/>
</dbReference>
<feature type="transmembrane region" description="Helical" evidence="1">
    <location>
        <begin position="264"/>
        <end position="284"/>
    </location>
</feature>
<reference evidence="4 5" key="1">
    <citation type="submission" date="2023-03" db="EMBL/GenBank/DDBJ databases">
        <title>Novosphingobium cyanobacteriorum sp. nov., isolated from a eutrophic reservoir during the Microcystis bloom period.</title>
        <authorList>
            <person name="Kang M."/>
            <person name="Le V."/>
            <person name="Ko S.-R."/>
            <person name="Lee S.-A."/>
            <person name="Ahn C.-Y."/>
        </authorList>
    </citation>
    <scope>NUCLEOTIDE SEQUENCE [LARGE SCALE GENOMIC DNA]</scope>
    <source>
        <strain evidence="4 5">HBC54</strain>
    </source>
</reference>
<evidence type="ECO:0000313" key="5">
    <source>
        <dbReference type="Proteomes" id="UP001222770"/>
    </source>
</evidence>
<dbReference type="EMBL" id="JAROCY010000004">
    <property type="protein sequence ID" value="MDF8332746.1"/>
    <property type="molecule type" value="Genomic_DNA"/>
</dbReference>
<dbReference type="InterPro" id="IPR049177">
    <property type="entry name" value="MgtC_SapB_SrpB_YhiD_N"/>
</dbReference>
<keyword evidence="1" id="KW-0812">Transmembrane</keyword>
<feature type="transmembrane region" description="Helical" evidence="1">
    <location>
        <begin position="331"/>
        <end position="354"/>
    </location>
</feature>
<keyword evidence="5" id="KW-1185">Reference proteome</keyword>
<dbReference type="RefSeq" id="WP_277275947.1">
    <property type="nucleotide sequence ID" value="NZ_JAROCY010000004.1"/>
</dbReference>
<evidence type="ECO:0000259" key="3">
    <source>
        <dbReference type="Pfam" id="PF13194"/>
    </source>
</evidence>
<gene>
    <name evidence="4" type="ORF">POM99_06015</name>
</gene>
<name>A0ABT6CG30_9SPHN</name>
<evidence type="ECO:0000313" key="4">
    <source>
        <dbReference type="EMBL" id="MDF8332746.1"/>
    </source>
</evidence>
<protein>
    <submittedName>
        <fullName evidence="4">DUF4010 domain-containing protein</fullName>
    </submittedName>
</protein>
<dbReference type="Pfam" id="PF13194">
    <property type="entry name" value="DUF4010"/>
    <property type="match status" value="1"/>
</dbReference>
<feature type="domain" description="DUF4010" evidence="3">
    <location>
        <begin position="180"/>
        <end position="386"/>
    </location>
</feature>
<feature type="transmembrane region" description="Helical" evidence="1">
    <location>
        <begin position="395"/>
        <end position="415"/>
    </location>
</feature>
<feature type="transmembrane region" description="Helical" evidence="1">
    <location>
        <begin position="174"/>
        <end position="191"/>
    </location>
</feature>